<dbReference type="InterPro" id="IPR013780">
    <property type="entry name" value="Glyco_hydro_b"/>
</dbReference>
<comment type="similarity">
    <text evidence="2">Belongs to the glycosyl hydrolase 13 family. TreS subfamily.</text>
</comment>
<dbReference type="Proteomes" id="UP000011723">
    <property type="component" value="Chromosome"/>
</dbReference>
<evidence type="ECO:0000313" key="11">
    <source>
        <dbReference type="Proteomes" id="UP000011723"/>
    </source>
</evidence>
<evidence type="ECO:0000259" key="9">
    <source>
        <dbReference type="SMART" id="SM00642"/>
    </source>
</evidence>
<feature type="compositionally biased region" description="Basic and acidic residues" evidence="8">
    <location>
        <begin position="1"/>
        <end position="18"/>
    </location>
</feature>
<name>M1NP24_9CORY</name>
<evidence type="ECO:0000313" key="10">
    <source>
        <dbReference type="EMBL" id="AGF73103.1"/>
    </source>
</evidence>
<dbReference type="SUPFAM" id="SSF51011">
    <property type="entry name" value="Glycosyl hydrolase domain"/>
    <property type="match status" value="1"/>
</dbReference>
<dbReference type="EC" id="5.4.99.16" evidence="3"/>
<dbReference type="CDD" id="cd11334">
    <property type="entry name" value="AmyAc_TreS"/>
    <property type="match status" value="1"/>
</dbReference>
<dbReference type="PATRIC" id="fig|1121362.3.peg.2129"/>
<dbReference type="KEGG" id="chn:A605_10515"/>
<dbReference type="Gene3D" id="3.20.20.80">
    <property type="entry name" value="Glycosidases"/>
    <property type="match status" value="1"/>
</dbReference>
<dbReference type="SUPFAM" id="SSF51445">
    <property type="entry name" value="(Trans)glycosidases"/>
    <property type="match status" value="1"/>
</dbReference>
<dbReference type="FunFam" id="3.20.20.80:FF:000055">
    <property type="entry name" value="Trehalose synthase"/>
    <property type="match status" value="1"/>
</dbReference>
<keyword evidence="11" id="KW-1185">Reference proteome</keyword>
<dbReference type="GO" id="GO:0047471">
    <property type="term" value="F:maltose alpha-D-glucosyltransferase activity"/>
    <property type="evidence" value="ECO:0007669"/>
    <property type="project" value="UniProtKB-EC"/>
</dbReference>
<evidence type="ECO:0000256" key="1">
    <source>
        <dbReference type="ARBA" id="ARBA00001595"/>
    </source>
</evidence>
<dbReference type="STRING" id="1121362.A605_10515"/>
<dbReference type="Gene3D" id="3.90.400.10">
    <property type="entry name" value="Oligo-1,6-glucosidase, Domain 2"/>
    <property type="match status" value="1"/>
</dbReference>
<dbReference type="InterPro" id="IPR045857">
    <property type="entry name" value="O16G_dom_2"/>
</dbReference>
<protein>
    <recommendedName>
        <fullName evidence="3">maltose alpha-D-glucosyltransferase</fullName>
        <ecNumber evidence="3">5.4.99.16</ecNumber>
    </recommendedName>
    <alternativeName>
        <fullName evidence="7">Maltose alpha-D-glucosyltransferase</fullName>
    </alternativeName>
</protein>
<dbReference type="InterPro" id="IPR017853">
    <property type="entry name" value="GH"/>
</dbReference>
<evidence type="ECO:0000256" key="4">
    <source>
        <dbReference type="ARBA" id="ARBA00022723"/>
    </source>
</evidence>
<evidence type="ECO:0000256" key="6">
    <source>
        <dbReference type="ARBA" id="ARBA00023235"/>
    </source>
</evidence>
<reference evidence="10 11" key="1">
    <citation type="journal article" date="2012" name="Stand. Genomic Sci.">
        <title>Genome sequence of the halotolerant bacterium Corynebacterium halotolerans type strain YIM 70093(T) (= DSM 44683(T)).</title>
        <authorList>
            <person name="Ruckert C."/>
            <person name="Albersmeier A."/>
            <person name="Al-Dilaimi A."/>
            <person name="Niehaus K."/>
            <person name="Szczepanowski R."/>
            <person name="Kalinowski J."/>
        </authorList>
    </citation>
    <scope>NUCLEOTIDE SEQUENCE [LARGE SCALE GENOMIC DNA]</scope>
    <source>
        <strain evidence="10">YIM 70093</strain>
    </source>
</reference>
<evidence type="ECO:0000256" key="8">
    <source>
        <dbReference type="SAM" id="MobiDB-lite"/>
    </source>
</evidence>
<dbReference type="PANTHER" id="PTHR10357:SF219">
    <property type="entry name" value="MALTOSE ALPHA-D-GLUCOSYLTRANSFERASE"/>
    <property type="match status" value="1"/>
</dbReference>
<evidence type="ECO:0000256" key="3">
    <source>
        <dbReference type="ARBA" id="ARBA00012619"/>
    </source>
</evidence>
<comment type="catalytic activity">
    <reaction evidence="1">
        <text>D-maltose = alpha,alpha-trehalose</text>
        <dbReference type="Rhea" id="RHEA:15145"/>
        <dbReference type="ChEBI" id="CHEBI:16551"/>
        <dbReference type="ChEBI" id="CHEBI:17306"/>
        <dbReference type="EC" id="5.4.99.16"/>
    </reaction>
</comment>
<evidence type="ECO:0000256" key="7">
    <source>
        <dbReference type="ARBA" id="ARBA00031378"/>
    </source>
</evidence>
<dbReference type="Gene3D" id="2.60.40.1180">
    <property type="entry name" value="Golgi alpha-mannosidase II"/>
    <property type="match status" value="1"/>
</dbReference>
<keyword evidence="4" id="KW-0479">Metal-binding</keyword>
<dbReference type="NCBIfam" id="TIGR02456">
    <property type="entry name" value="treS_nterm"/>
    <property type="match status" value="1"/>
</dbReference>
<dbReference type="Pfam" id="PF16657">
    <property type="entry name" value="Malt_amylase_C"/>
    <property type="match status" value="1"/>
</dbReference>
<dbReference type="InterPro" id="IPR032091">
    <property type="entry name" value="Malt_amylase-like_C"/>
</dbReference>
<dbReference type="SMART" id="SM00642">
    <property type="entry name" value="Aamy"/>
    <property type="match status" value="1"/>
</dbReference>
<accession>M1NP24</accession>
<dbReference type="GO" id="GO:0005975">
    <property type="term" value="P:carbohydrate metabolic process"/>
    <property type="evidence" value="ECO:0007669"/>
    <property type="project" value="InterPro"/>
</dbReference>
<dbReference type="AlphaFoldDB" id="M1NP24"/>
<proteinExistence type="inferred from homology"/>
<keyword evidence="5" id="KW-0106">Calcium</keyword>
<dbReference type="EMBL" id="CP003697">
    <property type="protein sequence ID" value="AGF73103.1"/>
    <property type="molecule type" value="Genomic_DNA"/>
</dbReference>
<dbReference type="Pfam" id="PF00128">
    <property type="entry name" value="Alpha-amylase"/>
    <property type="match status" value="2"/>
</dbReference>
<dbReference type="GO" id="GO:0046872">
    <property type="term" value="F:metal ion binding"/>
    <property type="evidence" value="ECO:0007669"/>
    <property type="project" value="UniProtKB-KW"/>
</dbReference>
<dbReference type="HOGENOM" id="CLU_006462_2_1_11"/>
<feature type="region of interest" description="Disordered" evidence="8">
    <location>
        <begin position="1"/>
        <end position="76"/>
    </location>
</feature>
<evidence type="ECO:0000256" key="2">
    <source>
        <dbReference type="ARBA" id="ARBA00005496"/>
    </source>
</evidence>
<dbReference type="PANTHER" id="PTHR10357">
    <property type="entry name" value="ALPHA-AMYLASE FAMILY MEMBER"/>
    <property type="match status" value="1"/>
</dbReference>
<feature type="domain" description="Glycosyl hydrolase family 13 catalytic" evidence="9">
    <location>
        <begin position="129"/>
        <end position="530"/>
    </location>
</feature>
<dbReference type="eggNOG" id="COG0366">
    <property type="taxonomic scope" value="Bacteria"/>
</dbReference>
<gene>
    <name evidence="10" type="ORF">A605_10515</name>
</gene>
<evidence type="ECO:0000256" key="5">
    <source>
        <dbReference type="ARBA" id="ARBA00022837"/>
    </source>
</evidence>
<sequence>MTEKPHRDDRPEVGEHTEAGSPNPTSGSEPGPGLSTGPRDGSSPEDHEQNPPLLSGATEAVGEAGPGLSTGPLDGMDAEEIRVPRPAVDAEGHIIEHESEEFDTPAPAPGDAPWERKNLQWYKDAVFYEVLTRAFYDSDNTGTGDLRGVTEKLDYLEWLGIDCLWLLPFYDSPLKDGGYDIRNFREVLPEFGTVDDFVELVDQAHRRGIRLITDLVMNHTSDQHAWFQESRHDPDGPYGDFYVWSDDPELYSEARIIFVDTEESNWTWDPVRKQYYWHRFFSHQPDLNYDNPDVQEAMLDVMRFWLDLGLDGFRLDAVPYLYEREGTNGENLPETHEFLKKVRSVIEEEYPGRVLLAEANQWPNDVVEYFGDTPEGNECHMAFHFPLMPRIYMAAAQQSRKPISEILADTPEIPSSAQWGIFLRNHDELTLEMVSEEERAFMYKTYAKDPRMKANVGIRRRLTTLLNSDRNKLELFHALLLSLPGSPVLYYGDEIGMGDNIWLFDRDGVRTPMQWSSDRNGGFSKADPERLYLPPIQNDQYGYAVYNVENQMKRENSLLQWVRAQIHIRKQYQAFGHGTYREIYAANESVLVFLREYKGETVLCVNNLSDRPQAVSLHLPDFAGVTPRELSGWAPFPTIDDHPWVVTMAPHGFFWFDLAPEEE</sequence>
<keyword evidence="6" id="KW-0413">Isomerase</keyword>
<dbReference type="InterPro" id="IPR012810">
    <property type="entry name" value="TreS/a-amylase_N"/>
</dbReference>
<dbReference type="InterPro" id="IPR006047">
    <property type="entry name" value="GH13_cat_dom"/>
</dbReference>
<organism evidence="10 11">
    <name type="scientific">Corynebacterium halotolerans YIM 70093 = DSM 44683</name>
    <dbReference type="NCBI Taxonomy" id="1121362"/>
    <lineage>
        <taxon>Bacteria</taxon>
        <taxon>Bacillati</taxon>
        <taxon>Actinomycetota</taxon>
        <taxon>Actinomycetes</taxon>
        <taxon>Mycobacteriales</taxon>
        <taxon>Corynebacteriaceae</taxon>
        <taxon>Corynebacterium</taxon>
    </lineage>
</organism>